<proteinExistence type="predicted"/>
<dbReference type="EMBL" id="BAABIC010000007">
    <property type="protein sequence ID" value="GAA4687715.1"/>
    <property type="molecule type" value="Genomic_DNA"/>
</dbReference>
<protein>
    <submittedName>
        <fullName evidence="2">Uncharacterized protein</fullName>
    </submittedName>
</protein>
<gene>
    <name evidence="2" type="ORF">GCM10023215_24290</name>
</gene>
<keyword evidence="1" id="KW-0812">Transmembrane</keyword>
<evidence type="ECO:0000313" key="3">
    <source>
        <dbReference type="Proteomes" id="UP001500325"/>
    </source>
</evidence>
<feature type="transmembrane region" description="Helical" evidence="1">
    <location>
        <begin position="186"/>
        <end position="202"/>
    </location>
</feature>
<name>A0ABP8WGK8_9PSEU</name>
<evidence type="ECO:0000256" key="1">
    <source>
        <dbReference type="SAM" id="Phobius"/>
    </source>
</evidence>
<keyword evidence="1" id="KW-0472">Membrane</keyword>
<keyword evidence="3" id="KW-1185">Reference proteome</keyword>
<comment type="caution">
    <text evidence="2">The sequence shown here is derived from an EMBL/GenBank/DDBJ whole genome shotgun (WGS) entry which is preliminary data.</text>
</comment>
<dbReference type="Proteomes" id="UP001500325">
    <property type="component" value="Unassembled WGS sequence"/>
</dbReference>
<organism evidence="2 3">
    <name type="scientific">Pseudonocardia yuanmonensis</name>
    <dbReference type="NCBI Taxonomy" id="1095914"/>
    <lineage>
        <taxon>Bacteria</taxon>
        <taxon>Bacillati</taxon>
        <taxon>Actinomycetota</taxon>
        <taxon>Actinomycetes</taxon>
        <taxon>Pseudonocardiales</taxon>
        <taxon>Pseudonocardiaceae</taxon>
        <taxon>Pseudonocardia</taxon>
    </lineage>
</organism>
<evidence type="ECO:0000313" key="2">
    <source>
        <dbReference type="EMBL" id="GAA4687715.1"/>
    </source>
</evidence>
<feature type="transmembrane region" description="Helical" evidence="1">
    <location>
        <begin position="162"/>
        <end position="180"/>
    </location>
</feature>
<sequence>MLRRVTTLAGTHPSPTRRYAEALRARRSELVAALAECDGRHRARLRGDLALVRLRGTADLTASLRDLRTLSAPWITGPRSSLPEVLEPAIGRASAALLARSRSDAEAAVRRAAGRMLGPLPLPRELIPRPVPAPTVVAGLPDPPGRVGWLDALLRAGSGAGLVRLALVLVAGAPALGLSVAGGRTLLPLAIGAAVAATVLLARRRRAAVEREQWGYWLDIALRDAEAATVSALSALLIDLERRSTELLDRTAGERRTALAAELRSLGGPGAP</sequence>
<reference evidence="3" key="1">
    <citation type="journal article" date="2019" name="Int. J. Syst. Evol. Microbiol.">
        <title>The Global Catalogue of Microorganisms (GCM) 10K type strain sequencing project: providing services to taxonomists for standard genome sequencing and annotation.</title>
        <authorList>
            <consortium name="The Broad Institute Genomics Platform"/>
            <consortium name="The Broad Institute Genome Sequencing Center for Infectious Disease"/>
            <person name="Wu L."/>
            <person name="Ma J."/>
        </authorList>
    </citation>
    <scope>NUCLEOTIDE SEQUENCE [LARGE SCALE GENOMIC DNA]</scope>
    <source>
        <strain evidence="3">JCM 18055</strain>
    </source>
</reference>
<keyword evidence="1" id="KW-1133">Transmembrane helix</keyword>
<accession>A0ABP8WGK8</accession>